<evidence type="ECO:0000313" key="10">
    <source>
        <dbReference type="EMBL" id="QGW50094.1"/>
    </source>
</evidence>
<evidence type="ECO:0000256" key="1">
    <source>
        <dbReference type="SAM" id="Phobius"/>
    </source>
</evidence>
<evidence type="ECO:0000313" key="7">
    <source>
        <dbReference type="EMBL" id="QGW49674.1"/>
    </source>
</evidence>
<evidence type="ECO:0000313" key="6">
    <source>
        <dbReference type="EMBL" id="QGW49534.1"/>
    </source>
</evidence>
<evidence type="ECO:0000313" key="5">
    <source>
        <dbReference type="EMBL" id="QGW49394.1"/>
    </source>
</evidence>
<dbReference type="EMBL" id="MN689114">
    <property type="protein sequence ID" value="QGW49814.1"/>
    <property type="molecule type" value="Genomic_DNA"/>
</dbReference>
<dbReference type="EMBL" id="MN689116">
    <property type="protein sequence ID" value="QGW50094.1"/>
    <property type="molecule type" value="Genomic_DNA"/>
</dbReference>
<evidence type="ECO:0000313" key="3">
    <source>
        <dbReference type="EMBL" id="AOL57266.1"/>
    </source>
</evidence>
<dbReference type="EMBL" id="KU669293">
    <property type="protein sequence ID" value="AOL57125.1"/>
    <property type="molecule type" value="Genomic_DNA"/>
</dbReference>
<evidence type="ECO:0000313" key="8">
    <source>
        <dbReference type="EMBL" id="QGW49814.1"/>
    </source>
</evidence>
<feature type="transmembrane region" description="Helical" evidence="1">
    <location>
        <begin position="116"/>
        <end position="139"/>
    </location>
</feature>
<organism evidence="2">
    <name type="scientific">Chrysodeixis includens nucleopolyhedrovirus</name>
    <dbReference type="NCBI Taxonomy" id="1207438"/>
    <lineage>
        <taxon>Viruses</taxon>
        <taxon>Viruses incertae sedis</taxon>
        <taxon>Naldaviricetes</taxon>
        <taxon>Lefavirales</taxon>
        <taxon>Baculoviridae</taxon>
        <taxon>Alphabaculovirus</taxon>
        <taxon>Alphabaculovirus chrincludentis</taxon>
        <taxon>Alphabaculovirus alterchrincludentis</taxon>
    </lineage>
</organism>
<evidence type="ECO:0000313" key="2">
    <source>
        <dbReference type="EMBL" id="AOL57125.1"/>
    </source>
</evidence>
<name>A0A1C8ZYU0_9ABAC</name>
<dbReference type="EMBL" id="MN689112">
    <property type="protein sequence ID" value="QGW49534.1"/>
    <property type="molecule type" value="Genomic_DNA"/>
</dbReference>
<keyword evidence="1" id="KW-0812">Transmembrane</keyword>
<feature type="transmembrane region" description="Helical" evidence="1">
    <location>
        <begin position="76"/>
        <end position="95"/>
    </location>
</feature>
<dbReference type="PANTHER" id="PTHR12242">
    <property type="entry name" value="OS02G0130600 PROTEIN-RELATED"/>
    <property type="match status" value="1"/>
</dbReference>
<dbReference type="PANTHER" id="PTHR12242:SF1">
    <property type="entry name" value="MYND-TYPE DOMAIN-CONTAINING PROTEIN"/>
    <property type="match status" value="1"/>
</dbReference>
<dbReference type="EMBL" id="MN542938">
    <property type="protein sequence ID" value="QGW49254.1"/>
    <property type="molecule type" value="Genomic_DNA"/>
</dbReference>
<gene>
    <name evidence="4" type="primary">ORF-121</name>
</gene>
<dbReference type="GO" id="GO:0016020">
    <property type="term" value="C:membrane"/>
    <property type="evidence" value="ECO:0007669"/>
    <property type="project" value="TreeGrafter"/>
</dbReference>
<reference evidence="2" key="1">
    <citation type="journal article" date="2016" name="Genome Announc.">
        <title>Complete genomes of six Chrysodeixis includens nucleopolyhedrovirus isolates.</title>
        <authorList>
            <person name="Craveiro S.R."/>
            <person name="Santos L.A.V.M."/>
            <person name="Togawa R.C."/>
            <person name="Inglis P.W."/>
            <person name="Grynberg P."/>
            <person name="Ribeiro Z.M.A."/>
            <person name="Ribeiro B.M."/>
            <person name="Castro M.E.B."/>
        </authorList>
    </citation>
    <scope>NUCLEOTIDE SEQUENCE</scope>
    <source>
        <strain evidence="2">IF</strain>
        <strain evidence="3">IG</strain>
    </source>
</reference>
<evidence type="ECO:0000313" key="4">
    <source>
        <dbReference type="EMBL" id="QGW49254.1"/>
    </source>
</evidence>
<dbReference type="EMBL" id="MN542939">
    <property type="protein sequence ID" value="QGW49394.1"/>
    <property type="molecule type" value="Genomic_DNA"/>
</dbReference>
<feature type="transmembrane region" description="Helical" evidence="1">
    <location>
        <begin position="177"/>
        <end position="197"/>
    </location>
</feature>
<evidence type="ECO:0000313" key="9">
    <source>
        <dbReference type="EMBL" id="QGW49954.1"/>
    </source>
</evidence>
<dbReference type="EMBL" id="KU669294">
    <property type="protein sequence ID" value="AOL57266.1"/>
    <property type="molecule type" value="Genomic_DNA"/>
</dbReference>
<feature type="transmembrane region" description="Helical" evidence="1">
    <location>
        <begin position="217"/>
        <end position="238"/>
    </location>
</feature>
<accession>A0A1C8ZYU0</accession>
<sequence>MDSINLLGKRQRQQNMIWGGDITDQFSSCCLVSPREASQLIMLTTRIASTLIMSLLIASAYYVATNKAEFFLYYSHWSMISLFVMFFAGAVTSFFGRFEKNNGNDRLPWYVNIQWLFFNVACSSNLLTSAIYFIVIMVYKYHNNISSPVNNVIHFCNSLVVLFEVCVSSVPVRLKHVYQPLLFTLFYGFFLACYNYYTGDPVYRFLDWSNGREMFKLSSCCVLLLLTFYVILYTVHVVKEKVINTIV</sequence>
<protein>
    <submittedName>
        <fullName evidence="2">Uncharacterized protein</fullName>
    </submittedName>
</protein>
<keyword evidence="1" id="KW-0472">Membrane</keyword>
<proteinExistence type="predicted"/>
<feature type="transmembrane region" description="Helical" evidence="1">
    <location>
        <begin position="151"/>
        <end position="170"/>
    </location>
</feature>
<feature type="transmembrane region" description="Helical" evidence="1">
    <location>
        <begin position="43"/>
        <end position="64"/>
    </location>
</feature>
<dbReference type="EMBL" id="MN689115">
    <property type="protein sequence ID" value="QGW49954.1"/>
    <property type="molecule type" value="Genomic_DNA"/>
</dbReference>
<reference evidence="4" key="2">
    <citation type="submission" date="2019-09" db="EMBL/GenBank/DDBJ databases">
        <title>Complete Genome Sequences of Seven New Chrysodeixis includens NPV Isolates from Minas Gerais and Mato Grosso States in Brazil.</title>
        <authorList>
            <person name="Craveiro S.R."/>
            <person name="Monteiro L.L.S."/>
            <person name="Santos L.A.V.M."/>
            <person name="Togawa R.C."/>
            <person name="Inglis P.W."/>
            <person name="Ribeiro Z.M.A."/>
            <person name="Ribeiro B.M."/>
            <person name="Castro M.E.B."/>
        </authorList>
    </citation>
    <scope>NUCLEOTIDE SEQUENCE</scope>
    <source>
        <strain evidence="5">ChinNPV-MG.A</strain>
        <strain evidence="4">ChinNPV-MG.B</strain>
        <strain evidence="6">ChinNPV-MT.A</strain>
        <strain evidence="7">ChinNPV-MT.B</strain>
        <strain evidence="8">ChinNPV-MT.C</strain>
        <strain evidence="9">ChinNPV-MT.D</strain>
        <strain evidence="10">ChinNPV-MT.E</strain>
    </source>
</reference>
<keyword evidence="1" id="KW-1133">Transmembrane helix</keyword>
<dbReference type="EMBL" id="MN689113">
    <property type="protein sequence ID" value="QGW49674.1"/>
    <property type="molecule type" value="Genomic_DNA"/>
</dbReference>